<name>A0A5B0EG21_9MICC</name>
<dbReference type="Proteomes" id="UP000323856">
    <property type="component" value="Unassembled WGS sequence"/>
</dbReference>
<dbReference type="InterPro" id="IPR012347">
    <property type="entry name" value="Ferritin-like"/>
</dbReference>
<dbReference type="EMBL" id="VOBL01000005">
    <property type="protein sequence ID" value="KAA0977994.1"/>
    <property type="molecule type" value="Genomic_DNA"/>
</dbReference>
<accession>A0A5B0EG21</accession>
<organism evidence="2 3">
    <name type="scientific">Paeniglutamicibacter gangotriensis</name>
    <dbReference type="NCBI Taxonomy" id="254787"/>
    <lineage>
        <taxon>Bacteria</taxon>
        <taxon>Bacillati</taxon>
        <taxon>Actinomycetota</taxon>
        <taxon>Actinomycetes</taxon>
        <taxon>Micrococcales</taxon>
        <taxon>Micrococcaceae</taxon>
        <taxon>Paeniglutamicibacter</taxon>
    </lineage>
</organism>
<evidence type="ECO:0000259" key="1">
    <source>
        <dbReference type="Pfam" id="PF13794"/>
    </source>
</evidence>
<gene>
    <name evidence="2" type="ORF">FQ154_07000</name>
</gene>
<dbReference type="AlphaFoldDB" id="A0A5B0EG21"/>
<reference evidence="2 3" key="1">
    <citation type="submission" date="2019-07" db="EMBL/GenBank/DDBJ databases">
        <title>Analysis of the biochemical properties, biological activity and biotechnological potential of siderophores and biosurfactants produced by Antarctic psychrotolerant bacteria.</title>
        <authorList>
            <person name="Styczynski M."/>
            <person name="Krucon T."/>
            <person name="Decewicz P."/>
            <person name="Dziewit L."/>
        </authorList>
    </citation>
    <scope>NUCLEOTIDE SEQUENCE [LARGE SCALE GENOMIC DNA]</scope>
    <source>
        <strain evidence="2 3">ANT_H27</strain>
    </source>
</reference>
<protein>
    <recommendedName>
        <fullName evidence="1">Ferritin-like domain-containing protein</fullName>
    </recommendedName>
</protein>
<dbReference type="Gene3D" id="1.20.1260.10">
    <property type="match status" value="1"/>
</dbReference>
<evidence type="ECO:0000313" key="2">
    <source>
        <dbReference type="EMBL" id="KAA0977994.1"/>
    </source>
</evidence>
<dbReference type="InterPro" id="IPR059125">
    <property type="entry name" value="Ferritin_actino"/>
</dbReference>
<comment type="caution">
    <text evidence="2">The sequence shown here is derived from an EMBL/GenBank/DDBJ whole genome shotgun (WGS) entry which is preliminary data.</text>
</comment>
<dbReference type="Pfam" id="PF13794">
    <property type="entry name" value="MiaE_2"/>
    <property type="match status" value="1"/>
</dbReference>
<proteinExistence type="predicted"/>
<feature type="domain" description="Ferritin-like" evidence="1">
    <location>
        <begin position="29"/>
        <end position="198"/>
    </location>
</feature>
<sequence>MLGPEYAELMTKTPLTFGSAAAAEDAELALLGLIAYQELTAFEHLSSDARLSPTLVDRETLGRLAVTEFAHYEKVRELIADRGLDAQEVIEPFMAAIDEMHKRTKPGDWYESLTKAYVIDGVAADFYALIASGLEPGVSALVREVKTSASNTDWLRERLQLAIFDHPERGSRLALWGRRLLGEALTQARDIGERYDYWGALETAEADDRGQEMTRLFAVLVANHSRRMRQLGMTA</sequence>
<evidence type="ECO:0000313" key="3">
    <source>
        <dbReference type="Proteomes" id="UP000323856"/>
    </source>
</evidence>
<dbReference type="OrthoDB" id="3728083at2"/>